<comment type="caution">
    <text evidence="2">The sequence shown here is derived from an EMBL/GenBank/DDBJ whole genome shotgun (WGS) entry which is preliminary data.</text>
</comment>
<name>A0A8X6VCH3_TRICX</name>
<dbReference type="InterPro" id="IPR036397">
    <property type="entry name" value="RNaseH_sf"/>
</dbReference>
<accession>A0A8X6VCH3</accession>
<dbReference type="Proteomes" id="UP000887159">
    <property type="component" value="Unassembled WGS sequence"/>
</dbReference>
<protein>
    <submittedName>
        <fullName evidence="2">Transposable element Tcb2 transposase</fullName>
    </submittedName>
</protein>
<dbReference type="Gene3D" id="3.30.420.10">
    <property type="entry name" value="Ribonuclease H-like superfamily/Ribonuclease H"/>
    <property type="match status" value="1"/>
</dbReference>
<keyword evidence="3" id="KW-1185">Reference proteome</keyword>
<evidence type="ECO:0000313" key="2">
    <source>
        <dbReference type="EMBL" id="GFY07534.1"/>
    </source>
</evidence>
<organism evidence="2 3">
    <name type="scientific">Trichonephila clavipes</name>
    <name type="common">Golden silk orbweaver</name>
    <name type="synonym">Nephila clavipes</name>
    <dbReference type="NCBI Taxonomy" id="2585209"/>
    <lineage>
        <taxon>Eukaryota</taxon>
        <taxon>Metazoa</taxon>
        <taxon>Ecdysozoa</taxon>
        <taxon>Arthropoda</taxon>
        <taxon>Chelicerata</taxon>
        <taxon>Arachnida</taxon>
        <taxon>Araneae</taxon>
        <taxon>Araneomorphae</taxon>
        <taxon>Entelegynae</taxon>
        <taxon>Araneoidea</taxon>
        <taxon>Nephilidae</taxon>
        <taxon>Trichonephila</taxon>
    </lineage>
</organism>
<evidence type="ECO:0000259" key="1">
    <source>
        <dbReference type="Pfam" id="PF01498"/>
    </source>
</evidence>
<proteinExistence type="predicted"/>
<dbReference type="EMBL" id="BMAU01021275">
    <property type="protein sequence ID" value="GFY07534.1"/>
    <property type="molecule type" value="Genomic_DNA"/>
</dbReference>
<dbReference type="Pfam" id="PF01498">
    <property type="entry name" value="HTH_Tnp_Tc3_2"/>
    <property type="match status" value="1"/>
</dbReference>
<dbReference type="GO" id="GO:0003677">
    <property type="term" value="F:DNA binding"/>
    <property type="evidence" value="ECO:0007669"/>
    <property type="project" value="InterPro"/>
</dbReference>
<dbReference type="GO" id="GO:0006313">
    <property type="term" value="P:DNA transposition"/>
    <property type="evidence" value="ECO:0007669"/>
    <property type="project" value="InterPro"/>
</dbReference>
<reference evidence="2" key="1">
    <citation type="submission" date="2020-08" db="EMBL/GenBank/DDBJ databases">
        <title>Multicomponent nature underlies the extraordinary mechanical properties of spider dragline silk.</title>
        <authorList>
            <person name="Kono N."/>
            <person name="Nakamura H."/>
            <person name="Mori M."/>
            <person name="Yoshida Y."/>
            <person name="Ohtoshi R."/>
            <person name="Malay A.D."/>
            <person name="Moran D.A.P."/>
            <person name="Tomita M."/>
            <person name="Numata K."/>
            <person name="Arakawa K."/>
        </authorList>
    </citation>
    <scope>NUCLEOTIDE SEQUENCE</scope>
</reference>
<feature type="domain" description="Transposase Tc1-like" evidence="1">
    <location>
        <begin position="5"/>
        <end position="77"/>
    </location>
</feature>
<dbReference type="AlphaFoldDB" id="A0A8X6VCH3"/>
<sequence>MSADDRYLSFCARRNRTATLAELRSSLAVNSERLVSMSTMSQRLHERGLYARRSDICISLTLRHKLECLQWACQHVHWARYQWRAVPFTDGSRFSLESHSRRIFIWRELFSSMTHS</sequence>
<gene>
    <name evidence="2" type="primary">X975_20487</name>
    <name evidence="2" type="ORF">TNCV_3650411</name>
</gene>
<evidence type="ECO:0000313" key="3">
    <source>
        <dbReference type="Proteomes" id="UP000887159"/>
    </source>
</evidence>
<dbReference type="InterPro" id="IPR002492">
    <property type="entry name" value="Transposase_Tc1-like"/>
</dbReference>
<dbReference type="GO" id="GO:0015074">
    <property type="term" value="P:DNA integration"/>
    <property type="evidence" value="ECO:0007669"/>
    <property type="project" value="InterPro"/>
</dbReference>